<dbReference type="GO" id="GO:0005634">
    <property type="term" value="C:nucleus"/>
    <property type="evidence" value="ECO:0007669"/>
    <property type="project" value="UniProtKB-SubCell"/>
</dbReference>
<dbReference type="STRING" id="72664.V4M1Y0"/>
<keyword evidence="13" id="KW-1185">Reference proteome</keyword>
<keyword evidence="5" id="KW-0010">Activator</keyword>
<keyword evidence="3" id="KW-0902">Two-component regulatory system</keyword>
<dbReference type="Pfam" id="PF00249">
    <property type="entry name" value="Myb_DNA-binding"/>
    <property type="match status" value="1"/>
</dbReference>
<dbReference type="InterPro" id="IPR001005">
    <property type="entry name" value="SANT/Myb"/>
</dbReference>
<dbReference type="InterPro" id="IPR045279">
    <property type="entry name" value="ARR-like"/>
</dbReference>
<organism evidence="12 13">
    <name type="scientific">Eutrema salsugineum</name>
    <name type="common">Saltwater cress</name>
    <name type="synonym">Sisymbrium salsugineum</name>
    <dbReference type="NCBI Taxonomy" id="72664"/>
    <lineage>
        <taxon>Eukaryota</taxon>
        <taxon>Viridiplantae</taxon>
        <taxon>Streptophyta</taxon>
        <taxon>Embryophyta</taxon>
        <taxon>Tracheophyta</taxon>
        <taxon>Spermatophyta</taxon>
        <taxon>Magnoliopsida</taxon>
        <taxon>eudicotyledons</taxon>
        <taxon>Gunneridae</taxon>
        <taxon>Pentapetalae</taxon>
        <taxon>rosids</taxon>
        <taxon>malvids</taxon>
        <taxon>Brassicales</taxon>
        <taxon>Brassicaceae</taxon>
        <taxon>Eutremeae</taxon>
        <taxon>Eutrema</taxon>
    </lineage>
</organism>
<reference evidence="12 13" key="1">
    <citation type="journal article" date="2013" name="Front. Plant Sci.">
        <title>The Reference Genome of the Halophytic Plant Eutrema salsugineum.</title>
        <authorList>
            <person name="Yang R."/>
            <person name="Jarvis D.E."/>
            <person name="Chen H."/>
            <person name="Beilstein M.A."/>
            <person name="Grimwood J."/>
            <person name="Jenkins J."/>
            <person name="Shu S."/>
            <person name="Prochnik S."/>
            <person name="Xin M."/>
            <person name="Ma C."/>
            <person name="Schmutz J."/>
            <person name="Wing R.A."/>
            <person name="Mitchell-Olds T."/>
            <person name="Schumaker K.S."/>
            <person name="Wang X."/>
        </authorList>
    </citation>
    <scope>NUCLEOTIDE SEQUENCE [LARGE SCALE GENOMIC DNA]</scope>
</reference>
<dbReference type="PROSITE" id="PS50110">
    <property type="entry name" value="RESPONSE_REGULATORY"/>
    <property type="match status" value="1"/>
</dbReference>
<keyword evidence="6" id="KW-0804">Transcription</keyword>
<dbReference type="Gene3D" id="3.40.50.2300">
    <property type="match status" value="1"/>
</dbReference>
<dbReference type="KEGG" id="eus:EUTSA_v10022243mg"/>
<sequence>GSRILAKKPDSIKKRRRYHPNSSDMFSGMYPENKFPEGLRVLLFDQDPQYLLALEQHLKAFQYEVTRCNEEERARYLLHHHRIRFDIAIIEAQNVDRFRFISEMDLPIIIISKDDSVESVIKWMNIGACDYLIKPIRPEDLRLIFKHVAKKVQVRRNVVVAGEAEEKTETENSSSVRDPTVRNRNKRKKNIFLEGQENEEGHDPTTKKRRVVWDDELHKKFIKAVEYLGTGKAVPKRILEMMNVNGITRENVASHLQKFRMNQKKQNDQNEKNERNRVLITPEAIDFYNRGNVQFTTQHINNIHQPFVQQQSTNSNLMMQFISPLEHHHHDGVSVAVSDRNMLMTHQAQHHHHHQNSEFSNIENKEESLVYNEDDVTNLWWLIQNLDETSSFHYQDPVIVNDNQLSSNPQQMMNVHEAHESSILHMPSSSSFFTHSSLLDQHVQQETITMVDVSGELNNNNGYSVNSNIQNVNVGNIFLEDSQDWD</sequence>
<accession>V4M1Y0</accession>
<keyword evidence="4" id="KW-0805">Transcription regulation</keyword>
<dbReference type="NCBIfam" id="TIGR01557">
    <property type="entry name" value="myb_SHAQKYF"/>
    <property type="match status" value="1"/>
</dbReference>
<dbReference type="InterPro" id="IPR001789">
    <property type="entry name" value="Sig_transdc_resp-reg_receiver"/>
</dbReference>
<dbReference type="eggNOG" id="KOG1601">
    <property type="taxonomic scope" value="Eukaryota"/>
</dbReference>
<protein>
    <recommendedName>
        <fullName evidence="14">Response regulatory domain-containing protein</fullName>
    </recommendedName>
</protein>
<dbReference type="OMA" id="ICNEGAD"/>
<dbReference type="Gramene" id="ESQ48837">
    <property type="protein sequence ID" value="ESQ48837"/>
    <property type="gene ID" value="EUTSA_v10022243mg"/>
</dbReference>
<dbReference type="InterPro" id="IPR006447">
    <property type="entry name" value="Myb_dom_plants"/>
</dbReference>
<dbReference type="GO" id="GO:0003677">
    <property type="term" value="F:DNA binding"/>
    <property type="evidence" value="ECO:0007669"/>
    <property type="project" value="InterPro"/>
</dbReference>
<keyword evidence="2" id="KW-0597">Phosphoprotein</keyword>
<dbReference type="FunFam" id="1.10.10.60:FF:000007">
    <property type="entry name" value="Two-component response regulator"/>
    <property type="match status" value="1"/>
</dbReference>
<proteinExistence type="predicted"/>
<evidence type="ECO:0000313" key="12">
    <source>
        <dbReference type="EMBL" id="ESQ48837.1"/>
    </source>
</evidence>
<evidence type="ECO:0000256" key="9">
    <source>
        <dbReference type="SAM" id="MobiDB-lite"/>
    </source>
</evidence>
<dbReference type="Gene3D" id="1.10.10.60">
    <property type="entry name" value="Homeodomain-like"/>
    <property type="match status" value="1"/>
</dbReference>
<evidence type="ECO:0000256" key="6">
    <source>
        <dbReference type="ARBA" id="ARBA00023163"/>
    </source>
</evidence>
<dbReference type="InterPro" id="IPR011006">
    <property type="entry name" value="CheY-like_superfamily"/>
</dbReference>
<dbReference type="EMBL" id="KI517408">
    <property type="protein sequence ID" value="ESQ48837.1"/>
    <property type="molecule type" value="Genomic_DNA"/>
</dbReference>
<dbReference type="Pfam" id="PF00072">
    <property type="entry name" value="Response_reg"/>
    <property type="match status" value="1"/>
</dbReference>
<dbReference type="PANTHER" id="PTHR43874:SF194">
    <property type="entry name" value="TWO-COMPONENT RESPONSE REGULATOR-LIKE APRR4-RELATED"/>
    <property type="match status" value="1"/>
</dbReference>
<evidence type="ECO:0000256" key="2">
    <source>
        <dbReference type="ARBA" id="ARBA00022553"/>
    </source>
</evidence>
<dbReference type="InterPro" id="IPR017930">
    <property type="entry name" value="Myb_dom"/>
</dbReference>
<evidence type="ECO:0000256" key="8">
    <source>
        <dbReference type="PROSITE-ProRule" id="PRU00169"/>
    </source>
</evidence>
<dbReference type="GO" id="GO:0009736">
    <property type="term" value="P:cytokinin-activated signaling pathway"/>
    <property type="evidence" value="ECO:0007669"/>
    <property type="project" value="InterPro"/>
</dbReference>
<dbReference type="SUPFAM" id="SSF52172">
    <property type="entry name" value="CheY-like"/>
    <property type="match status" value="1"/>
</dbReference>
<feature type="region of interest" description="Disordered" evidence="9">
    <location>
        <begin position="163"/>
        <end position="207"/>
    </location>
</feature>
<feature type="non-terminal residue" evidence="12">
    <location>
        <position position="1"/>
    </location>
</feature>
<dbReference type="Proteomes" id="UP000030689">
    <property type="component" value="Unassembled WGS sequence"/>
</dbReference>
<evidence type="ECO:0000259" key="11">
    <source>
        <dbReference type="PROSITE" id="PS51294"/>
    </source>
</evidence>
<feature type="non-terminal residue" evidence="12">
    <location>
        <position position="486"/>
    </location>
</feature>
<feature type="domain" description="Response regulatory" evidence="10">
    <location>
        <begin position="40"/>
        <end position="149"/>
    </location>
</feature>
<dbReference type="PANTHER" id="PTHR43874">
    <property type="entry name" value="TWO-COMPONENT RESPONSE REGULATOR"/>
    <property type="match status" value="1"/>
</dbReference>
<evidence type="ECO:0000313" key="13">
    <source>
        <dbReference type="Proteomes" id="UP000030689"/>
    </source>
</evidence>
<dbReference type="InterPro" id="IPR009057">
    <property type="entry name" value="Homeodomain-like_sf"/>
</dbReference>
<evidence type="ECO:0000256" key="7">
    <source>
        <dbReference type="ARBA" id="ARBA00023242"/>
    </source>
</evidence>
<dbReference type="SUPFAM" id="SSF46689">
    <property type="entry name" value="Homeodomain-like"/>
    <property type="match status" value="1"/>
</dbReference>
<evidence type="ECO:0000259" key="10">
    <source>
        <dbReference type="PROSITE" id="PS50110"/>
    </source>
</evidence>
<dbReference type="SMART" id="SM00448">
    <property type="entry name" value="REC"/>
    <property type="match status" value="1"/>
</dbReference>
<evidence type="ECO:0008006" key="14">
    <source>
        <dbReference type="Google" id="ProtNLM"/>
    </source>
</evidence>
<comment type="subcellular location">
    <subcellularLocation>
        <location evidence="1">Nucleus</location>
    </subcellularLocation>
</comment>
<evidence type="ECO:0000256" key="1">
    <source>
        <dbReference type="ARBA" id="ARBA00004123"/>
    </source>
</evidence>
<evidence type="ECO:0000256" key="5">
    <source>
        <dbReference type="ARBA" id="ARBA00023159"/>
    </source>
</evidence>
<evidence type="ECO:0000256" key="3">
    <source>
        <dbReference type="ARBA" id="ARBA00023012"/>
    </source>
</evidence>
<name>V4M1Y0_EUTSA</name>
<feature type="domain" description="HTH myb-type" evidence="11">
    <location>
        <begin position="205"/>
        <end position="264"/>
    </location>
</feature>
<gene>
    <name evidence="12" type="ORF">EUTSA_v10022243mg</name>
</gene>
<dbReference type="GO" id="GO:0000160">
    <property type="term" value="P:phosphorelay signal transduction system"/>
    <property type="evidence" value="ECO:0007669"/>
    <property type="project" value="UniProtKB-KW"/>
</dbReference>
<comment type="caution">
    <text evidence="8">Lacks conserved residue(s) required for the propagation of feature annotation.</text>
</comment>
<keyword evidence="7" id="KW-0539">Nucleus</keyword>
<dbReference type="PROSITE" id="PS51294">
    <property type="entry name" value="HTH_MYB"/>
    <property type="match status" value="1"/>
</dbReference>
<dbReference type="AlphaFoldDB" id="V4M1Y0"/>
<evidence type="ECO:0000256" key="4">
    <source>
        <dbReference type="ARBA" id="ARBA00023015"/>
    </source>
</evidence>